<keyword evidence="9" id="KW-1185">Reference proteome</keyword>
<evidence type="ECO:0000256" key="4">
    <source>
        <dbReference type="ARBA" id="ARBA00022692"/>
    </source>
</evidence>
<dbReference type="PANTHER" id="PTHR45788:SF4">
    <property type="entry name" value="TRICARBOXYLATE TRANSPORT PROTEIN, MITOCHONDRIAL"/>
    <property type="match status" value="1"/>
</dbReference>
<dbReference type="AlphaFoldDB" id="A0A078L123"/>
<evidence type="ECO:0000256" key="1">
    <source>
        <dbReference type="ARBA" id="ARBA00004141"/>
    </source>
</evidence>
<keyword evidence="3" id="KW-0813">Transport</keyword>
<dbReference type="EMBL" id="CCSB01000002">
    <property type="protein sequence ID" value="CDZ77763.1"/>
    <property type="molecule type" value="Genomic_DNA"/>
</dbReference>
<protein>
    <submittedName>
        <fullName evidence="8">Mitochondrial carrier protein</fullName>
    </submittedName>
</protein>
<reference evidence="8 9" key="1">
    <citation type="submission" date="2014-06" db="EMBL/GenBank/DDBJ databases">
        <authorList>
            <person name="Urmite Genomes Urmite Genomes"/>
        </authorList>
    </citation>
    <scope>NUCLEOTIDE SEQUENCE [LARGE SCALE GENOMIC DNA]</scope>
</reference>
<evidence type="ECO:0000256" key="2">
    <source>
        <dbReference type="ARBA" id="ARBA00006375"/>
    </source>
</evidence>
<accession>A0A078L123</accession>
<dbReference type="PROSITE" id="PS50920">
    <property type="entry name" value="SOLCAR"/>
    <property type="match status" value="2"/>
</dbReference>
<evidence type="ECO:0000256" key="7">
    <source>
        <dbReference type="ARBA" id="ARBA00023136"/>
    </source>
</evidence>
<dbReference type="STRING" id="1034943.BN59_02053"/>
<dbReference type="InterPro" id="IPR023395">
    <property type="entry name" value="MCP_dom_sf"/>
</dbReference>
<name>A0A078L123_9GAMM</name>
<dbReference type="GO" id="GO:0071913">
    <property type="term" value="F:citrate secondary active transmembrane transporter activity"/>
    <property type="evidence" value="ECO:0007669"/>
    <property type="project" value="TreeGrafter"/>
</dbReference>
<dbReference type="Pfam" id="PF00153">
    <property type="entry name" value="Mito_carr"/>
    <property type="match status" value="2"/>
</dbReference>
<organism evidence="8 9">
    <name type="scientific">Legionella massiliensis</name>
    <dbReference type="NCBI Taxonomy" id="1034943"/>
    <lineage>
        <taxon>Bacteria</taxon>
        <taxon>Pseudomonadati</taxon>
        <taxon>Pseudomonadota</taxon>
        <taxon>Gammaproteobacteria</taxon>
        <taxon>Legionellales</taxon>
        <taxon>Legionellaceae</taxon>
        <taxon>Legionella</taxon>
    </lineage>
</organism>
<proteinExistence type="inferred from homology"/>
<dbReference type="Gene3D" id="1.50.40.10">
    <property type="entry name" value="Mitochondrial carrier domain"/>
    <property type="match status" value="2"/>
</dbReference>
<dbReference type="Proteomes" id="UP000044071">
    <property type="component" value="Unassembled WGS sequence"/>
</dbReference>
<dbReference type="RefSeq" id="WP_043874245.1">
    <property type="nucleotide sequence ID" value="NZ_CCVW01000002.1"/>
</dbReference>
<evidence type="ECO:0000313" key="9">
    <source>
        <dbReference type="Proteomes" id="UP000044071"/>
    </source>
</evidence>
<evidence type="ECO:0000256" key="3">
    <source>
        <dbReference type="ARBA" id="ARBA00022448"/>
    </source>
</evidence>
<dbReference type="SUPFAM" id="SSF103506">
    <property type="entry name" value="Mitochondrial carrier"/>
    <property type="match status" value="1"/>
</dbReference>
<dbReference type="eggNOG" id="ENOG5033I3T">
    <property type="taxonomic scope" value="Bacteria"/>
</dbReference>
<dbReference type="InterPro" id="IPR049563">
    <property type="entry name" value="TXTP-like"/>
</dbReference>
<dbReference type="PANTHER" id="PTHR45788">
    <property type="entry name" value="SUCCINATE/FUMARATE MITOCHONDRIAL TRANSPORTER-RELATED"/>
    <property type="match status" value="1"/>
</dbReference>
<sequence length="290" mass="31878">MQDKFEAHSAETQPKEKKNGLSVFRSILAGSVTGAFEVLVDHPLWSIKTRLQNDAPFTLNPRILYKGILPNAASMIPITAVQVGLNSFFQKWFFDSRYALSNSQQMASAFAAGVGSALISCPTEMVMTHQRASFLSTGRYLFQQGGMPRLYTGMMATMLREGMFSTFFLAVTPLLKDNFRQYCPNDYAASLLAGMLAGIGATLASQGFDVVKSKQQSYATANPAGFFKTTQTLYASHGAYGFFKGSLPRGLRVMSAVTLMSWMNEKMAEILAQNRVEEADSPSEMTRRPG</sequence>
<dbReference type="InterPro" id="IPR018108">
    <property type="entry name" value="MCP_transmembrane"/>
</dbReference>
<comment type="similarity">
    <text evidence="2">Belongs to the mitochondrial carrier (TC 2.A.29) family.</text>
</comment>
<evidence type="ECO:0000256" key="6">
    <source>
        <dbReference type="ARBA" id="ARBA00022989"/>
    </source>
</evidence>
<keyword evidence="7" id="KW-0472">Membrane</keyword>
<keyword evidence="5" id="KW-0677">Repeat</keyword>
<gene>
    <name evidence="8" type="ORF">BN59_02053</name>
</gene>
<evidence type="ECO:0000256" key="5">
    <source>
        <dbReference type="ARBA" id="ARBA00022737"/>
    </source>
</evidence>
<evidence type="ECO:0000313" key="8">
    <source>
        <dbReference type="EMBL" id="CDZ77763.1"/>
    </source>
</evidence>
<keyword evidence="4" id="KW-0812">Transmembrane</keyword>
<dbReference type="OrthoDB" id="5650143at2"/>
<dbReference type="GO" id="GO:0016020">
    <property type="term" value="C:membrane"/>
    <property type="evidence" value="ECO:0007669"/>
    <property type="project" value="UniProtKB-SubCell"/>
</dbReference>
<keyword evidence="6" id="KW-1133">Transmembrane helix</keyword>
<comment type="subcellular location">
    <subcellularLocation>
        <location evidence="1">Membrane</location>
        <topology evidence="1">Multi-pass membrane protein</topology>
    </subcellularLocation>
</comment>
<dbReference type="GO" id="GO:0006843">
    <property type="term" value="P:mitochondrial citrate transmembrane transport"/>
    <property type="evidence" value="ECO:0007669"/>
    <property type="project" value="TreeGrafter"/>
</dbReference>